<name>A0A6A6X7N6_9PLEO</name>
<feature type="compositionally biased region" description="Polar residues" evidence="1">
    <location>
        <begin position="38"/>
        <end position="47"/>
    </location>
</feature>
<sequence>MASSERVRNPLFPNARLVLLSALISKPSHYHTPASICTDRQTPTAAPTTLPMCRPPPRVLPSPRSHGAANQMHTFAARTRSRT</sequence>
<evidence type="ECO:0000256" key="1">
    <source>
        <dbReference type="SAM" id="MobiDB-lite"/>
    </source>
</evidence>
<organism evidence="2 3">
    <name type="scientific">Melanomma pulvis-pyrius CBS 109.77</name>
    <dbReference type="NCBI Taxonomy" id="1314802"/>
    <lineage>
        <taxon>Eukaryota</taxon>
        <taxon>Fungi</taxon>
        <taxon>Dikarya</taxon>
        <taxon>Ascomycota</taxon>
        <taxon>Pezizomycotina</taxon>
        <taxon>Dothideomycetes</taxon>
        <taxon>Pleosporomycetidae</taxon>
        <taxon>Pleosporales</taxon>
        <taxon>Melanommataceae</taxon>
        <taxon>Melanomma</taxon>
    </lineage>
</organism>
<dbReference type="EMBL" id="MU001976">
    <property type="protein sequence ID" value="KAF2792298.1"/>
    <property type="molecule type" value="Genomic_DNA"/>
</dbReference>
<protein>
    <submittedName>
        <fullName evidence="2">Uncharacterized protein</fullName>
    </submittedName>
</protein>
<keyword evidence="3" id="KW-1185">Reference proteome</keyword>
<feature type="region of interest" description="Disordered" evidence="1">
    <location>
        <begin position="31"/>
        <end position="83"/>
    </location>
</feature>
<accession>A0A6A6X7N6</accession>
<dbReference type="AlphaFoldDB" id="A0A6A6X7N6"/>
<evidence type="ECO:0000313" key="2">
    <source>
        <dbReference type="EMBL" id="KAF2792298.1"/>
    </source>
</evidence>
<reference evidence="2" key="1">
    <citation type="journal article" date="2020" name="Stud. Mycol.">
        <title>101 Dothideomycetes genomes: a test case for predicting lifestyles and emergence of pathogens.</title>
        <authorList>
            <person name="Haridas S."/>
            <person name="Albert R."/>
            <person name="Binder M."/>
            <person name="Bloem J."/>
            <person name="Labutti K."/>
            <person name="Salamov A."/>
            <person name="Andreopoulos B."/>
            <person name="Baker S."/>
            <person name="Barry K."/>
            <person name="Bills G."/>
            <person name="Bluhm B."/>
            <person name="Cannon C."/>
            <person name="Castanera R."/>
            <person name="Culley D."/>
            <person name="Daum C."/>
            <person name="Ezra D."/>
            <person name="Gonzalez J."/>
            <person name="Henrissat B."/>
            <person name="Kuo A."/>
            <person name="Liang C."/>
            <person name="Lipzen A."/>
            <person name="Lutzoni F."/>
            <person name="Magnuson J."/>
            <person name="Mondo S."/>
            <person name="Nolan M."/>
            <person name="Ohm R."/>
            <person name="Pangilinan J."/>
            <person name="Park H.-J."/>
            <person name="Ramirez L."/>
            <person name="Alfaro M."/>
            <person name="Sun H."/>
            <person name="Tritt A."/>
            <person name="Yoshinaga Y."/>
            <person name="Zwiers L.-H."/>
            <person name="Turgeon B."/>
            <person name="Goodwin S."/>
            <person name="Spatafora J."/>
            <person name="Crous P."/>
            <person name="Grigoriev I."/>
        </authorList>
    </citation>
    <scope>NUCLEOTIDE SEQUENCE</scope>
    <source>
        <strain evidence="2">CBS 109.77</strain>
    </source>
</reference>
<gene>
    <name evidence="2" type="ORF">K505DRAFT_326250</name>
</gene>
<proteinExistence type="predicted"/>
<evidence type="ECO:0000313" key="3">
    <source>
        <dbReference type="Proteomes" id="UP000799757"/>
    </source>
</evidence>
<dbReference type="Proteomes" id="UP000799757">
    <property type="component" value="Unassembled WGS sequence"/>
</dbReference>